<dbReference type="VEuPathDB" id="ToxoDB:cyc_03886"/>
<gene>
    <name evidence="2" type="ORF">cyc_03886</name>
</gene>
<comment type="caution">
    <text evidence="2">The sequence shown here is derived from an EMBL/GenBank/DDBJ whole genome shotgun (WGS) entry which is preliminary data.</text>
</comment>
<evidence type="ECO:0000313" key="2">
    <source>
        <dbReference type="EMBL" id="OEH75550.1"/>
    </source>
</evidence>
<organism evidence="2 3">
    <name type="scientific">Cyclospora cayetanensis</name>
    <dbReference type="NCBI Taxonomy" id="88456"/>
    <lineage>
        <taxon>Eukaryota</taxon>
        <taxon>Sar</taxon>
        <taxon>Alveolata</taxon>
        <taxon>Apicomplexa</taxon>
        <taxon>Conoidasida</taxon>
        <taxon>Coccidia</taxon>
        <taxon>Eucoccidiorida</taxon>
        <taxon>Eimeriorina</taxon>
        <taxon>Eimeriidae</taxon>
        <taxon>Cyclospora</taxon>
    </lineage>
</organism>
<proteinExistence type="predicted"/>
<dbReference type="GO" id="GO:0005509">
    <property type="term" value="F:calcium ion binding"/>
    <property type="evidence" value="ECO:0007669"/>
    <property type="project" value="InterPro"/>
</dbReference>
<dbReference type="InterPro" id="IPR002048">
    <property type="entry name" value="EF_hand_dom"/>
</dbReference>
<feature type="domain" description="EF-hand" evidence="1">
    <location>
        <begin position="111"/>
        <end position="146"/>
    </location>
</feature>
<protein>
    <submittedName>
        <fullName evidence="2">Fatty acyl-desaturase</fullName>
    </submittedName>
</protein>
<evidence type="ECO:0000259" key="1">
    <source>
        <dbReference type="PROSITE" id="PS50222"/>
    </source>
</evidence>
<sequence length="204" mass="22653">MSPFLRRICPWKGFDPQGSTPCEKSAASSDLTFIPFLLQVKTIDAFSKSISGEPKETVDVDTATRLLVDLRPDVSQEQIDELMERVDGGLSGELQKTQLLELVEAVCGYEMERKQMDQAFGLLDKDGNGFIPLEALKCALKEGDTGLSDEEFGAFLMYSGCNNDTSFDFRKFVDTVAYGPVMLRTKTKKKGKGKKQKTPQKQTS</sequence>
<accession>A0A1D3CWI2</accession>
<dbReference type="InterPro" id="IPR011992">
    <property type="entry name" value="EF-hand-dom_pair"/>
</dbReference>
<dbReference type="PROSITE" id="PS50222">
    <property type="entry name" value="EF_HAND_2"/>
    <property type="match status" value="1"/>
</dbReference>
<dbReference type="InParanoid" id="A0A1D3CWI2"/>
<dbReference type="AlphaFoldDB" id="A0A1D3CWI2"/>
<dbReference type="Proteomes" id="UP000095192">
    <property type="component" value="Unassembled WGS sequence"/>
</dbReference>
<dbReference type="Gene3D" id="1.10.238.10">
    <property type="entry name" value="EF-hand"/>
    <property type="match status" value="1"/>
</dbReference>
<name>A0A1D3CWI2_9EIME</name>
<dbReference type="EMBL" id="JROU02001705">
    <property type="protein sequence ID" value="OEH75550.1"/>
    <property type="molecule type" value="Genomic_DNA"/>
</dbReference>
<evidence type="ECO:0000313" key="3">
    <source>
        <dbReference type="Proteomes" id="UP000095192"/>
    </source>
</evidence>
<keyword evidence="3" id="KW-1185">Reference proteome</keyword>
<reference evidence="2 3" key="1">
    <citation type="journal article" date="2016" name="BMC Genomics">
        <title>Comparative genomics reveals Cyclospora cayetanensis possesses coccidia-like metabolism and invasion components but unique surface antigens.</title>
        <authorList>
            <person name="Liu S."/>
            <person name="Wang L."/>
            <person name="Zheng H."/>
            <person name="Xu Z."/>
            <person name="Roellig D.M."/>
            <person name="Li N."/>
            <person name="Frace M.A."/>
            <person name="Tang K."/>
            <person name="Arrowood M.J."/>
            <person name="Moss D.M."/>
            <person name="Zhang L."/>
            <person name="Feng Y."/>
            <person name="Xiao L."/>
        </authorList>
    </citation>
    <scope>NUCLEOTIDE SEQUENCE [LARGE SCALE GENOMIC DNA]</scope>
    <source>
        <strain evidence="2 3">CHN_HEN01</strain>
    </source>
</reference>
<dbReference type="SUPFAM" id="SSF47473">
    <property type="entry name" value="EF-hand"/>
    <property type="match status" value="1"/>
</dbReference>